<proteinExistence type="predicted"/>
<dbReference type="InterPro" id="IPR041588">
    <property type="entry name" value="Integrase_H2C2"/>
</dbReference>
<dbReference type="Gene3D" id="1.10.340.70">
    <property type="match status" value="1"/>
</dbReference>
<feature type="compositionally biased region" description="Low complexity" evidence="1">
    <location>
        <begin position="13"/>
        <end position="24"/>
    </location>
</feature>
<dbReference type="Proteomes" id="UP000292957">
    <property type="component" value="Unassembled WGS sequence"/>
</dbReference>
<feature type="region of interest" description="Disordered" evidence="1">
    <location>
        <begin position="13"/>
        <end position="34"/>
    </location>
</feature>
<protein>
    <recommendedName>
        <fullName evidence="2">Integrase zinc-binding domain-containing protein</fullName>
    </recommendedName>
</protein>
<feature type="non-terminal residue" evidence="3">
    <location>
        <position position="197"/>
    </location>
</feature>
<feature type="domain" description="Integrase zinc-binding" evidence="2">
    <location>
        <begin position="126"/>
        <end position="172"/>
    </location>
</feature>
<accession>A0A4Q9MFN8</accession>
<evidence type="ECO:0000313" key="3">
    <source>
        <dbReference type="EMBL" id="TBU24892.1"/>
    </source>
</evidence>
<name>A0A4Q9MFN8_9APHY</name>
<gene>
    <name evidence="3" type="ORF">BD311DRAFT_605958</name>
</gene>
<reference evidence="3" key="1">
    <citation type="submission" date="2019-01" db="EMBL/GenBank/DDBJ databases">
        <title>Draft genome sequences of three monokaryotic isolates of the white-rot basidiomycete fungus Dichomitus squalens.</title>
        <authorList>
            <consortium name="DOE Joint Genome Institute"/>
            <person name="Lopez S.C."/>
            <person name="Andreopoulos B."/>
            <person name="Pangilinan J."/>
            <person name="Lipzen A."/>
            <person name="Riley R."/>
            <person name="Ahrendt S."/>
            <person name="Ng V."/>
            <person name="Barry K."/>
            <person name="Daum C."/>
            <person name="Grigoriev I.V."/>
            <person name="Hilden K.S."/>
            <person name="Makela M.R."/>
            <person name="de Vries R.P."/>
        </authorList>
    </citation>
    <scope>NUCLEOTIDE SEQUENCE [LARGE SCALE GENOMIC DNA]</scope>
    <source>
        <strain evidence="3">OM18370.1</strain>
    </source>
</reference>
<organism evidence="3">
    <name type="scientific">Dichomitus squalens</name>
    <dbReference type="NCBI Taxonomy" id="114155"/>
    <lineage>
        <taxon>Eukaryota</taxon>
        <taxon>Fungi</taxon>
        <taxon>Dikarya</taxon>
        <taxon>Basidiomycota</taxon>
        <taxon>Agaricomycotina</taxon>
        <taxon>Agaricomycetes</taxon>
        <taxon>Polyporales</taxon>
        <taxon>Polyporaceae</taxon>
        <taxon>Dichomitus</taxon>
    </lineage>
</organism>
<evidence type="ECO:0000259" key="2">
    <source>
        <dbReference type="Pfam" id="PF17921"/>
    </source>
</evidence>
<evidence type="ECO:0000256" key="1">
    <source>
        <dbReference type="SAM" id="MobiDB-lite"/>
    </source>
</evidence>
<dbReference type="AlphaFoldDB" id="A0A4Q9MFN8"/>
<dbReference type="OrthoDB" id="2499658at2759"/>
<dbReference type="Pfam" id="PF17921">
    <property type="entry name" value="Integrase_H2C2"/>
    <property type="match status" value="1"/>
</dbReference>
<sequence>MALKFATLPVPPRISKISSSSSSAKSDRSYPDLGMPTREEFSTMQEQYIGSLDGRKQAKALISQEMFDDIWLALHKPRDNKIGSPQFRWWVRKMFRLALPDDFGGLTPPLPVVLHDGKRVAIREQIYDIMCACHERVRHGGRDKTANEIRKTYTWVPKDLIALFVKNCPTCVCKRTGQIDERVEDAAPPQQTNATPT</sequence>
<dbReference type="EMBL" id="ML143471">
    <property type="protein sequence ID" value="TBU24892.1"/>
    <property type="molecule type" value="Genomic_DNA"/>
</dbReference>